<comment type="caution">
    <text evidence="2">The sequence shown here is derived from an EMBL/GenBank/DDBJ whole genome shotgun (WGS) entry which is preliminary data.</text>
</comment>
<dbReference type="GO" id="GO:0005891">
    <property type="term" value="C:voltage-gated calcium channel complex"/>
    <property type="evidence" value="ECO:0007669"/>
    <property type="project" value="TreeGrafter"/>
</dbReference>
<proteinExistence type="predicted"/>
<accession>A0A2J7QJI0</accession>
<dbReference type="PANTHER" id="PTHR10166">
    <property type="entry name" value="VOLTAGE-DEPENDENT CALCIUM CHANNEL SUBUNIT ALPHA-2/DELTA-RELATED"/>
    <property type="match status" value="1"/>
</dbReference>
<dbReference type="GO" id="GO:0005245">
    <property type="term" value="F:voltage-gated calcium channel activity"/>
    <property type="evidence" value="ECO:0007669"/>
    <property type="project" value="TreeGrafter"/>
</dbReference>
<dbReference type="InterPro" id="IPR013680">
    <property type="entry name" value="VDCC_a2/dsu"/>
</dbReference>
<protein>
    <recommendedName>
        <fullName evidence="1">Voltage-dependent calcium channel alpha-2/delta subunit conserved region domain-containing protein</fullName>
    </recommendedName>
</protein>
<dbReference type="AlphaFoldDB" id="A0A2J7QJI0"/>
<dbReference type="InterPro" id="IPR051173">
    <property type="entry name" value="Ca_channel_alpha-2/delta"/>
</dbReference>
<organism evidence="2 3">
    <name type="scientific">Cryptotermes secundus</name>
    <dbReference type="NCBI Taxonomy" id="105785"/>
    <lineage>
        <taxon>Eukaryota</taxon>
        <taxon>Metazoa</taxon>
        <taxon>Ecdysozoa</taxon>
        <taxon>Arthropoda</taxon>
        <taxon>Hexapoda</taxon>
        <taxon>Insecta</taxon>
        <taxon>Pterygota</taxon>
        <taxon>Neoptera</taxon>
        <taxon>Polyneoptera</taxon>
        <taxon>Dictyoptera</taxon>
        <taxon>Blattodea</taxon>
        <taxon>Blattoidea</taxon>
        <taxon>Termitoidae</taxon>
        <taxon>Kalotermitidae</taxon>
        <taxon>Cryptotermitinae</taxon>
        <taxon>Cryptotermes</taxon>
    </lineage>
</organism>
<sequence>MNSAPYPKVKMDSCYCDVELLNSLIHDAIETRFWSKRNIIMKQDKFIKEFGVTVVFLATHSGLTRWQPFQDNTETSDFKETHTHTIDEVWYQRAVDLQDKGGTFVYSVPFSDGRGDNSSVLVTASYAVFTEDKKVPLAVLGYQFEHFKLFSEFYSITSKCTGCTSCSSDELMCYILDNNGFIVVSEEISETGKFFGEVEGNVMKMLIQEKVFRKVQIIDYQAICLREDESTSHASLLITPMQHFHHMLEWLIGTTVWLFAEISPWHGSLTDAAKVKPTQLPKEYARINRTHLEPCIKELDLYQLQNITYMNTKVISSSSCSQYTVVQKLSHSNLILVVVDGLCSDDSWTNVRIKMEVKDSNIFCMKATKDELARKRPKTCIGRDNKAEKVSCRNPTLQNVGVIHNSKLISSLC</sequence>
<dbReference type="Proteomes" id="UP000235965">
    <property type="component" value="Unassembled WGS sequence"/>
</dbReference>
<keyword evidence="3" id="KW-1185">Reference proteome</keyword>
<feature type="domain" description="Voltage-dependent calcium channel alpha-2/delta subunit conserved region" evidence="1">
    <location>
        <begin position="11"/>
        <end position="392"/>
    </location>
</feature>
<gene>
    <name evidence="2" type="ORF">B7P43_G07780</name>
</gene>
<reference evidence="2 3" key="1">
    <citation type="submission" date="2017-12" db="EMBL/GenBank/DDBJ databases">
        <title>Hemimetabolous genomes reveal molecular basis of termite eusociality.</title>
        <authorList>
            <person name="Harrison M.C."/>
            <person name="Jongepier E."/>
            <person name="Robertson H.M."/>
            <person name="Arning N."/>
            <person name="Bitard-Feildel T."/>
            <person name="Chao H."/>
            <person name="Childers C.P."/>
            <person name="Dinh H."/>
            <person name="Doddapaneni H."/>
            <person name="Dugan S."/>
            <person name="Gowin J."/>
            <person name="Greiner C."/>
            <person name="Han Y."/>
            <person name="Hu H."/>
            <person name="Hughes D.S.T."/>
            <person name="Huylmans A.-K."/>
            <person name="Kemena C."/>
            <person name="Kremer L.P.M."/>
            <person name="Lee S.L."/>
            <person name="Lopez-Ezquerra A."/>
            <person name="Mallet L."/>
            <person name="Monroy-Kuhn J.M."/>
            <person name="Moser A."/>
            <person name="Murali S.C."/>
            <person name="Muzny D.M."/>
            <person name="Otani S."/>
            <person name="Piulachs M.-D."/>
            <person name="Poelchau M."/>
            <person name="Qu J."/>
            <person name="Schaub F."/>
            <person name="Wada-Katsumata A."/>
            <person name="Worley K.C."/>
            <person name="Xie Q."/>
            <person name="Ylla G."/>
            <person name="Poulsen M."/>
            <person name="Gibbs R.A."/>
            <person name="Schal C."/>
            <person name="Richards S."/>
            <person name="Belles X."/>
            <person name="Korb J."/>
            <person name="Bornberg-Bauer E."/>
        </authorList>
    </citation>
    <scope>NUCLEOTIDE SEQUENCE [LARGE SCALE GENOMIC DNA]</scope>
    <source>
        <tissue evidence="2">Whole body</tissue>
    </source>
</reference>
<name>A0A2J7QJI0_9NEOP</name>
<evidence type="ECO:0000259" key="1">
    <source>
        <dbReference type="Pfam" id="PF08473"/>
    </source>
</evidence>
<dbReference type="EMBL" id="NEVH01013555">
    <property type="protein sequence ID" value="PNF28751.1"/>
    <property type="molecule type" value="Genomic_DNA"/>
</dbReference>
<evidence type="ECO:0000313" key="3">
    <source>
        <dbReference type="Proteomes" id="UP000235965"/>
    </source>
</evidence>
<dbReference type="PANTHER" id="PTHR10166:SF63">
    <property type="entry name" value="STRAIGHTJACKET, ISOFORM C"/>
    <property type="match status" value="1"/>
</dbReference>
<evidence type="ECO:0000313" key="2">
    <source>
        <dbReference type="EMBL" id="PNF28751.1"/>
    </source>
</evidence>
<dbReference type="OrthoDB" id="10054666at2759"/>
<dbReference type="Pfam" id="PF08473">
    <property type="entry name" value="VGCC_alpha2"/>
    <property type="match status" value="1"/>
</dbReference>